<comment type="subcellular location">
    <subcellularLocation>
        <location evidence="2 11">Endoplasmic reticulum membrane</location>
        <topology evidence="2 11">Multi-pass membrane protein</topology>
    </subcellularLocation>
</comment>
<protein>
    <recommendedName>
        <fullName evidence="11">Dolichyl-diphosphooligosaccharide--protein glycosyltransferase subunit DAD1</fullName>
        <shortName evidence="11">Oligosaccharyl transferase subunit DAD1</shortName>
    </recommendedName>
</protein>
<evidence type="ECO:0000256" key="10">
    <source>
        <dbReference type="ARBA" id="ARBA00023136"/>
    </source>
</evidence>
<dbReference type="InterPro" id="IPR003038">
    <property type="entry name" value="DAD/Ost2"/>
</dbReference>
<name>A0A9D4Z2P0_CHLVU</name>
<evidence type="ECO:0000256" key="11">
    <source>
        <dbReference type="RuleBase" id="RU361136"/>
    </source>
</evidence>
<gene>
    <name evidence="12" type="ORF">D9Q98_001426</name>
</gene>
<dbReference type="GO" id="GO:0008250">
    <property type="term" value="C:oligosaccharyltransferase complex"/>
    <property type="evidence" value="ECO:0007669"/>
    <property type="project" value="InterPro"/>
</dbReference>
<feature type="transmembrane region" description="Helical" evidence="11">
    <location>
        <begin position="86"/>
        <end position="107"/>
    </location>
</feature>
<keyword evidence="7" id="KW-0053">Apoptosis</keyword>
<dbReference type="EMBL" id="SIDB01000001">
    <property type="protein sequence ID" value="KAI3439014.1"/>
    <property type="molecule type" value="Genomic_DNA"/>
</dbReference>
<reference evidence="12" key="1">
    <citation type="journal article" date="2019" name="Plant J.">
        <title>Chlorella vulgaris genome assembly and annotation reveals the molecular basis for metabolic acclimation to high light conditions.</title>
        <authorList>
            <person name="Cecchin M."/>
            <person name="Marcolungo L."/>
            <person name="Rossato M."/>
            <person name="Girolomoni L."/>
            <person name="Cosentino E."/>
            <person name="Cuine S."/>
            <person name="Li-Beisson Y."/>
            <person name="Delledonne M."/>
            <person name="Ballottari M."/>
        </authorList>
    </citation>
    <scope>NUCLEOTIDE SEQUENCE</scope>
    <source>
        <strain evidence="12">211/11P</strain>
    </source>
</reference>
<dbReference type="Proteomes" id="UP001055712">
    <property type="component" value="Unassembled WGS sequence"/>
</dbReference>
<dbReference type="OrthoDB" id="445566at2759"/>
<accession>A0A9D4Z2P0</accession>
<evidence type="ECO:0000256" key="9">
    <source>
        <dbReference type="ARBA" id="ARBA00022989"/>
    </source>
</evidence>
<feature type="transmembrane region" description="Helical" evidence="11">
    <location>
        <begin position="28"/>
        <end position="47"/>
    </location>
</feature>
<evidence type="ECO:0000256" key="1">
    <source>
        <dbReference type="ARBA" id="ARBA00002791"/>
    </source>
</evidence>
<evidence type="ECO:0000313" key="13">
    <source>
        <dbReference type="Proteomes" id="UP001055712"/>
    </source>
</evidence>
<dbReference type="AlphaFoldDB" id="A0A9D4Z2P0"/>
<dbReference type="Pfam" id="PF02109">
    <property type="entry name" value="DAD"/>
    <property type="match status" value="1"/>
</dbReference>
<organism evidence="12 13">
    <name type="scientific">Chlorella vulgaris</name>
    <name type="common">Green alga</name>
    <dbReference type="NCBI Taxonomy" id="3077"/>
    <lineage>
        <taxon>Eukaryota</taxon>
        <taxon>Viridiplantae</taxon>
        <taxon>Chlorophyta</taxon>
        <taxon>core chlorophytes</taxon>
        <taxon>Trebouxiophyceae</taxon>
        <taxon>Chlorellales</taxon>
        <taxon>Chlorellaceae</taxon>
        <taxon>Chlorella clade</taxon>
        <taxon>Chlorella</taxon>
    </lineage>
</organism>
<keyword evidence="8 11" id="KW-0256">Endoplasmic reticulum</keyword>
<evidence type="ECO:0000256" key="3">
    <source>
        <dbReference type="ARBA" id="ARBA00004922"/>
    </source>
</evidence>
<dbReference type="PANTHER" id="PTHR10705:SF0">
    <property type="entry name" value="DOLICHYL-DIPHOSPHOOLIGOSACCHARIDE--PROTEIN GLYCOSYLTRANSFERASE SUBUNIT DAD1"/>
    <property type="match status" value="1"/>
</dbReference>
<sequence>MNQQFESVKEIVAEFSKSYHKTPQRLKLLDAFSICALATAVLQFVYAKLVGTFPFNAFLAGFFCCVGTFVLTLALRMKASEAGGGVAEFGGYALAMCTLFLASVNYIG</sequence>
<reference evidence="12" key="2">
    <citation type="submission" date="2020-11" db="EMBL/GenBank/DDBJ databases">
        <authorList>
            <person name="Cecchin M."/>
            <person name="Marcolungo L."/>
            <person name="Rossato M."/>
            <person name="Girolomoni L."/>
            <person name="Cosentino E."/>
            <person name="Cuine S."/>
            <person name="Li-Beisson Y."/>
            <person name="Delledonne M."/>
            <person name="Ballottari M."/>
        </authorList>
    </citation>
    <scope>NUCLEOTIDE SEQUENCE</scope>
    <source>
        <strain evidence="12">211/11P</strain>
        <tissue evidence="12">Whole cell</tissue>
    </source>
</reference>
<keyword evidence="10 11" id="KW-0472">Membrane</keyword>
<keyword evidence="13" id="KW-1185">Reference proteome</keyword>
<comment type="function">
    <text evidence="1 11">Subunit of the oligosaccharyl transferase (OST) complex that catalyzes the initial transfer of a defined glycan (Glc(3)Man(9)GlcNAc(2) in eukaryotes) from the lipid carrier dolichol-pyrophosphate to an asparagine residue within an Asn-X-Ser/Thr consensus motif in nascent polypeptide chains, the first step in protein N-glycosylation. N-glycosylation occurs cotranslationally and the complex associates with the Sec61 complex at the channel-forming translocon complex that mediates protein translocation across the endoplasmic reticulum (ER). All subunits are required for a maximal enzyme activity.</text>
</comment>
<comment type="pathway">
    <text evidence="3 11">Protein modification; protein glycosylation.</text>
</comment>
<evidence type="ECO:0000256" key="6">
    <source>
        <dbReference type="ARBA" id="ARBA00022692"/>
    </source>
</evidence>
<dbReference type="GO" id="GO:0006487">
    <property type="term" value="P:protein N-linked glycosylation"/>
    <property type="evidence" value="ECO:0007669"/>
    <property type="project" value="TreeGrafter"/>
</dbReference>
<evidence type="ECO:0000256" key="7">
    <source>
        <dbReference type="ARBA" id="ARBA00022703"/>
    </source>
</evidence>
<comment type="subunit">
    <text evidence="5 11">Component of the oligosaccharyltransferase (OST) complex.</text>
</comment>
<keyword evidence="6 11" id="KW-0812">Transmembrane</keyword>
<feature type="transmembrane region" description="Helical" evidence="11">
    <location>
        <begin position="53"/>
        <end position="74"/>
    </location>
</feature>
<evidence type="ECO:0000313" key="12">
    <source>
        <dbReference type="EMBL" id="KAI3439014.1"/>
    </source>
</evidence>
<comment type="caution">
    <text evidence="12">The sequence shown here is derived from an EMBL/GenBank/DDBJ whole genome shotgun (WGS) entry which is preliminary data.</text>
</comment>
<evidence type="ECO:0000256" key="8">
    <source>
        <dbReference type="ARBA" id="ARBA00022824"/>
    </source>
</evidence>
<comment type="similarity">
    <text evidence="4 11">Belongs to the DAD/OST2 family.</text>
</comment>
<evidence type="ECO:0000256" key="2">
    <source>
        <dbReference type="ARBA" id="ARBA00004477"/>
    </source>
</evidence>
<evidence type="ECO:0000256" key="5">
    <source>
        <dbReference type="ARBA" id="ARBA00011157"/>
    </source>
</evidence>
<proteinExistence type="inferred from homology"/>
<keyword evidence="9 11" id="KW-1133">Transmembrane helix</keyword>
<dbReference type="PANTHER" id="PTHR10705">
    <property type="entry name" value="DOLICHYL-DIPHOSPHOOLIGOSACCHARIDE--PROTEIN GLYCOSYLTRANSFERASE SUBUNIT DAD1"/>
    <property type="match status" value="1"/>
</dbReference>
<evidence type="ECO:0000256" key="4">
    <source>
        <dbReference type="ARBA" id="ARBA00009386"/>
    </source>
</evidence>